<dbReference type="NCBIfam" id="TIGR00393">
    <property type="entry name" value="kpsF"/>
    <property type="match status" value="1"/>
</dbReference>
<evidence type="ECO:0000256" key="7">
    <source>
        <dbReference type="PROSITE-ProRule" id="PRU00703"/>
    </source>
</evidence>
<proteinExistence type="inferred from homology"/>
<evidence type="ECO:0000313" key="11">
    <source>
        <dbReference type="Proteomes" id="UP000509414"/>
    </source>
</evidence>
<keyword evidence="2" id="KW-0677">Repeat</keyword>
<dbReference type="CDD" id="cd04604">
    <property type="entry name" value="CBS_pair_SIS_assoc"/>
    <property type="match status" value="1"/>
</dbReference>
<feature type="site" description="Catalytically relevant" evidence="6">
    <location>
        <position position="102"/>
    </location>
</feature>
<keyword evidence="5" id="KW-0479">Metal-binding</keyword>
<dbReference type="EMBL" id="CP049075">
    <property type="protein sequence ID" value="QLI05936.1"/>
    <property type="molecule type" value="Genomic_DNA"/>
</dbReference>
<dbReference type="GO" id="GO:0097367">
    <property type="term" value="F:carbohydrate derivative binding"/>
    <property type="evidence" value="ECO:0007669"/>
    <property type="project" value="InterPro"/>
</dbReference>
<dbReference type="Gene3D" id="3.40.50.10490">
    <property type="entry name" value="Glucose-6-phosphate isomerase like protein, domain 1"/>
    <property type="match status" value="1"/>
</dbReference>
<evidence type="ECO:0000256" key="1">
    <source>
        <dbReference type="ARBA" id="ARBA00008165"/>
    </source>
</evidence>
<dbReference type="GO" id="GO:1901135">
    <property type="term" value="P:carbohydrate derivative metabolic process"/>
    <property type="evidence" value="ECO:0007669"/>
    <property type="project" value="InterPro"/>
</dbReference>
<dbReference type="PANTHER" id="PTHR42745:SF1">
    <property type="entry name" value="ARABINOSE 5-PHOSPHATE ISOMERASE KDSD"/>
    <property type="match status" value="1"/>
</dbReference>
<evidence type="ECO:0000256" key="2">
    <source>
        <dbReference type="ARBA" id="ARBA00022737"/>
    </source>
</evidence>
<keyword evidence="11" id="KW-1185">Reference proteome</keyword>
<keyword evidence="5" id="KW-0862">Zinc</keyword>
<accession>A0A7H9CIK3</accession>
<dbReference type="InterPro" id="IPR001347">
    <property type="entry name" value="SIS_dom"/>
</dbReference>
<evidence type="ECO:0000256" key="3">
    <source>
        <dbReference type="ARBA" id="ARBA00023122"/>
    </source>
</evidence>
<dbReference type="InterPro" id="IPR050986">
    <property type="entry name" value="GutQ/KpsF_isomerases"/>
</dbReference>
<evidence type="ECO:0000313" key="10">
    <source>
        <dbReference type="EMBL" id="QLI05936.1"/>
    </source>
</evidence>
<dbReference type="InterPro" id="IPR046348">
    <property type="entry name" value="SIS_dom_sf"/>
</dbReference>
<feature type="site" description="Catalytically relevant" evidence="6">
    <location>
        <position position="142"/>
    </location>
</feature>
<feature type="domain" description="SIS" evidence="9">
    <location>
        <begin position="32"/>
        <end position="174"/>
    </location>
</feature>
<name>A0A7H9CIK3_9BACT</name>
<dbReference type="GO" id="GO:0019146">
    <property type="term" value="F:arabinose-5-phosphate isomerase activity"/>
    <property type="evidence" value="ECO:0007669"/>
    <property type="project" value="UniProtKB-ARBA"/>
</dbReference>
<reference evidence="10 11" key="1">
    <citation type="submission" date="2020-02" db="EMBL/GenBank/DDBJ databases">
        <title>Complete genome sequence of the novel Campylobacter species Candidatus Campylobacter infans.</title>
        <authorList>
            <person name="Duim B."/>
            <person name="Zomer A."/>
            <person name="van der Graaf L."/>
            <person name="Wagenaar J."/>
        </authorList>
    </citation>
    <scope>NUCLEOTIDE SEQUENCE [LARGE SCALE GENOMIC DNA]</scope>
    <source>
        <strain evidence="10 11">19S00001</strain>
    </source>
</reference>
<dbReference type="GO" id="GO:0046872">
    <property type="term" value="F:metal ion binding"/>
    <property type="evidence" value="ECO:0007669"/>
    <property type="project" value="UniProtKB-KW"/>
</dbReference>
<dbReference type="KEGG" id="cinf:CINF_1456"/>
<feature type="binding site" evidence="5">
    <location>
        <position position="73"/>
    </location>
    <ligand>
        <name>Zn(2+)</name>
        <dbReference type="ChEBI" id="CHEBI:29105"/>
    </ligand>
</feature>
<comment type="similarity">
    <text evidence="1 4">Belongs to the SIS family. GutQ/KpsF subfamily.</text>
</comment>
<feature type="site" description="Catalytically relevant" evidence="6">
    <location>
        <position position="183"/>
    </location>
</feature>
<dbReference type="GO" id="GO:0005975">
    <property type="term" value="P:carbohydrate metabolic process"/>
    <property type="evidence" value="ECO:0007669"/>
    <property type="project" value="InterPro"/>
</dbReference>
<gene>
    <name evidence="10" type="primary">kpsF</name>
    <name evidence="10" type="ORF">CINF_1456</name>
</gene>
<sequence length="317" mass="33978">MDILQTAKDVLALEASELKRHENMLNASFVKACEEIFHTKGKLIVTGVGKSGHIGAKIAATLASTGTPSFFLHPTEAMHGDLGMISQNDSVLAISFSGQSSELLAIMPHIRRRGIKIISMAKSSSTLATLSDVNISLDILKEACPLGAAPTVSTTLSLALGDALCVCLMKMRNFTSNDFASFHPGGTLGKRLYLKLSDIMRVKNLPLVSQDASLRETINAISEGKLGTALLVDDTGALKAVLSDGDLRRAMQSADFSLDAKALKYANTKPKTLDDDEILAYDALKMIEQYKIQILIITKAKKVAGVVHIHDLTTLGL</sequence>
<evidence type="ECO:0000256" key="6">
    <source>
        <dbReference type="PIRSR" id="PIRSR004692-3"/>
    </source>
</evidence>
<dbReference type="Proteomes" id="UP000509414">
    <property type="component" value="Chromosome"/>
</dbReference>
<evidence type="ECO:0000256" key="4">
    <source>
        <dbReference type="PIRNR" id="PIRNR004692"/>
    </source>
</evidence>
<keyword evidence="3 7" id="KW-0129">CBS domain</keyword>
<evidence type="ECO:0000259" key="8">
    <source>
        <dbReference type="PROSITE" id="PS51371"/>
    </source>
</evidence>
<dbReference type="PANTHER" id="PTHR42745">
    <property type="match status" value="1"/>
</dbReference>
<dbReference type="InterPro" id="IPR046342">
    <property type="entry name" value="CBS_dom_sf"/>
</dbReference>
<keyword evidence="10" id="KW-0413">Isomerase</keyword>
<dbReference type="SUPFAM" id="SSF53697">
    <property type="entry name" value="SIS domain"/>
    <property type="match status" value="1"/>
</dbReference>
<organism evidence="10 11">
    <name type="scientific">Candidatus Campylobacter infans</name>
    <dbReference type="NCBI Taxonomy" id="2561898"/>
    <lineage>
        <taxon>Bacteria</taxon>
        <taxon>Pseudomonadati</taxon>
        <taxon>Campylobacterota</taxon>
        <taxon>Epsilonproteobacteria</taxon>
        <taxon>Campylobacterales</taxon>
        <taxon>Campylobacteraceae</taxon>
        <taxon>Campylobacter</taxon>
    </lineage>
</organism>
<protein>
    <submittedName>
        <fullName evidence="10">D-arabinose 5-phosphate isomerase</fullName>
    </submittedName>
</protein>
<evidence type="ECO:0000259" key="9">
    <source>
        <dbReference type="PROSITE" id="PS51464"/>
    </source>
</evidence>
<dbReference type="InterPro" id="IPR035474">
    <property type="entry name" value="SIS_Kpsf"/>
</dbReference>
<dbReference type="Pfam" id="PF00571">
    <property type="entry name" value="CBS"/>
    <property type="match status" value="2"/>
</dbReference>
<feature type="site" description="Catalytically relevant" evidence="6">
    <location>
        <position position="50"/>
    </location>
</feature>
<dbReference type="InterPro" id="IPR004800">
    <property type="entry name" value="KdsD/KpsF-type"/>
</dbReference>
<dbReference type="InterPro" id="IPR000644">
    <property type="entry name" value="CBS_dom"/>
</dbReference>
<dbReference type="RefSeq" id="WP_179975057.1">
    <property type="nucleotide sequence ID" value="NZ_CP049075.1"/>
</dbReference>
<dbReference type="PROSITE" id="PS51464">
    <property type="entry name" value="SIS"/>
    <property type="match status" value="1"/>
</dbReference>
<dbReference type="CDD" id="cd05014">
    <property type="entry name" value="SIS_Kpsf"/>
    <property type="match status" value="1"/>
</dbReference>
<dbReference type="PROSITE" id="PS51371">
    <property type="entry name" value="CBS"/>
    <property type="match status" value="1"/>
</dbReference>
<dbReference type="Pfam" id="PF01380">
    <property type="entry name" value="SIS"/>
    <property type="match status" value="1"/>
</dbReference>
<dbReference type="Gene3D" id="3.10.580.10">
    <property type="entry name" value="CBS-domain"/>
    <property type="match status" value="1"/>
</dbReference>
<feature type="domain" description="CBS" evidence="8">
    <location>
        <begin position="200"/>
        <end position="258"/>
    </location>
</feature>
<dbReference type="PIRSF" id="PIRSF004692">
    <property type="entry name" value="KdsD_KpsF"/>
    <property type="match status" value="1"/>
</dbReference>
<evidence type="ECO:0000256" key="5">
    <source>
        <dbReference type="PIRSR" id="PIRSR004692-2"/>
    </source>
</evidence>
<dbReference type="FunFam" id="3.40.50.10490:FF:000011">
    <property type="entry name" value="Arabinose 5-phosphate isomerase"/>
    <property type="match status" value="1"/>
</dbReference>
<dbReference type="AlphaFoldDB" id="A0A7H9CIK3"/>